<accession>A0ABV6CR88</accession>
<sequence>MTAFKIGELAAAAGVGRDTIRYYERTGLLPTPDRTSAGYRLYGDVDLLRLNFIRSAQWLGFTLAETSELLALNASDTAKASAVLDITLEKIREAEARIERLTDIRDVLRALADDCPVDVPVTDCPILTFLSTRHEPRRTEAHT</sequence>
<dbReference type="Proteomes" id="UP001589798">
    <property type="component" value="Unassembled WGS sequence"/>
</dbReference>
<dbReference type="RefSeq" id="WP_379486045.1">
    <property type="nucleotide sequence ID" value="NZ_JBHLWK010000006.1"/>
</dbReference>
<evidence type="ECO:0000256" key="2">
    <source>
        <dbReference type="SAM" id="Coils"/>
    </source>
</evidence>
<keyword evidence="5" id="KW-1185">Reference proteome</keyword>
<dbReference type="PANTHER" id="PTHR30204">
    <property type="entry name" value="REDOX-CYCLING DRUG-SENSING TRANSCRIPTIONAL ACTIVATOR SOXR"/>
    <property type="match status" value="1"/>
</dbReference>
<dbReference type="Pfam" id="PF13411">
    <property type="entry name" value="MerR_1"/>
    <property type="match status" value="1"/>
</dbReference>
<reference evidence="4 5" key="1">
    <citation type="submission" date="2024-09" db="EMBL/GenBank/DDBJ databases">
        <authorList>
            <person name="Sun Q."/>
            <person name="Mori K."/>
        </authorList>
    </citation>
    <scope>NUCLEOTIDE SEQUENCE [LARGE SCALE GENOMIC DNA]</scope>
    <source>
        <strain evidence="4 5">CCM 7706</strain>
    </source>
</reference>
<evidence type="ECO:0000256" key="1">
    <source>
        <dbReference type="ARBA" id="ARBA00023125"/>
    </source>
</evidence>
<name>A0ABV6CR88_9SPHN</name>
<comment type="caution">
    <text evidence="4">The sequence shown here is derived from an EMBL/GenBank/DDBJ whole genome shotgun (WGS) entry which is preliminary data.</text>
</comment>
<evidence type="ECO:0000313" key="4">
    <source>
        <dbReference type="EMBL" id="MFC0203253.1"/>
    </source>
</evidence>
<dbReference type="EMBL" id="JBHLWK010000006">
    <property type="protein sequence ID" value="MFC0203253.1"/>
    <property type="molecule type" value="Genomic_DNA"/>
</dbReference>
<feature type="domain" description="HTH merR-type" evidence="3">
    <location>
        <begin position="3"/>
        <end position="72"/>
    </location>
</feature>
<feature type="coiled-coil region" evidence="2">
    <location>
        <begin position="84"/>
        <end position="111"/>
    </location>
</feature>
<dbReference type="PROSITE" id="PS50937">
    <property type="entry name" value="HTH_MERR_2"/>
    <property type="match status" value="1"/>
</dbReference>
<dbReference type="CDD" id="cd04770">
    <property type="entry name" value="HTH_HMRTR"/>
    <property type="match status" value="1"/>
</dbReference>
<dbReference type="SMART" id="SM00422">
    <property type="entry name" value="HTH_MERR"/>
    <property type="match status" value="1"/>
</dbReference>
<proteinExistence type="predicted"/>
<evidence type="ECO:0000313" key="5">
    <source>
        <dbReference type="Proteomes" id="UP001589798"/>
    </source>
</evidence>
<protein>
    <submittedName>
        <fullName evidence="4">Heavy metal-responsive transcriptional regulator</fullName>
    </submittedName>
</protein>
<dbReference type="SUPFAM" id="SSF46955">
    <property type="entry name" value="Putative DNA-binding domain"/>
    <property type="match status" value="1"/>
</dbReference>
<evidence type="ECO:0000259" key="3">
    <source>
        <dbReference type="PROSITE" id="PS50937"/>
    </source>
</evidence>
<dbReference type="InterPro" id="IPR000551">
    <property type="entry name" value="MerR-type_HTH_dom"/>
</dbReference>
<organism evidence="4 5">
    <name type="scientific">Novosphingobium soli</name>
    <dbReference type="NCBI Taxonomy" id="574956"/>
    <lineage>
        <taxon>Bacteria</taxon>
        <taxon>Pseudomonadati</taxon>
        <taxon>Pseudomonadota</taxon>
        <taxon>Alphaproteobacteria</taxon>
        <taxon>Sphingomonadales</taxon>
        <taxon>Sphingomonadaceae</taxon>
        <taxon>Novosphingobium</taxon>
    </lineage>
</organism>
<keyword evidence="1" id="KW-0238">DNA-binding</keyword>
<gene>
    <name evidence="4" type="ORF">ACFFJC_03105</name>
</gene>
<keyword evidence="2" id="KW-0175">Coiled coil</keyword>
<dbReference type="PANTHER" id="PTHR30204:SF92">
    <property type="entry name" value="HTH-TYPE TRANSCRIPTIONAL REGULATOR ZNTR"/>
    <property type="match status" value="1"/>
</dbReference>
<dbReference type="InterPro" id="IPR047057">
    <property type="entry name" value="MerR_fam"/>
</dbReference>
<dbReference type="PRINTS" id="PR00040">
    <property type="entry name" value="HTHMERR"/>
</dbReference>
<dbReference type="InterPro" id="IPR009061">
    <property type="entry name" value="DNA-bd_dom_put_sf"/>
</dbReference>
<dbReference type="Gene3D" id="1.10.1660.10">
    <property type="match status" value="1"/>
</dbReference>